<dbReference type="InterPro" id="IPR000843">
    <property type="entry name" value="HTH_LacI"/>
</dbReference>
<evidence type="ECO:0000256" key="2">
    <source>
        <dbReference type="ARBA" id="ARBA00023125"/>
    </source>
</evidence>
<evidence type="ECO:0000259" key="4">
    <source>
        <dbReference type="PROSITE" id="PS50932"/>
    </source>
</evidence>
<evidence type="ECO:0000313" key="5">
    <source>
        <dbReference type="EMBL" id="HIZ37537.1"/>
    </source>
</evidence>
<dbReference type="InterPro" id="IPR046335">
    <property type="entry name" value="LacI/GalR-like_sensor"/>
</dbReference>
<dbReference type="InterPro" id="IPR010982">
    <property type="entry name" value="Lambda_DNA-bd_dom_sf"/>
</dbReference>
<dbReference type="SUPFAM" id="SSF53822">
    <property type="entry name" value="Periplasmic binding protein-like I"/>
    <property type="match status" value="1"/>
</dbReference>
<dbReference type="Pfam" id="PF13377">
    <property type="entry name" value="Peripla_BP_3"/>
    <property type="match status" value="1"/>
</dbReference>
<reference evidence="5" key="2">
    <citation type="submission" date="2021-04" db="EMBL/GenBank/DDBJ databases">
        <authorList>
            <person name="Gilroy R."/>
        </authorList>
    </citation>
    <scope>NUCLEOTIDE SEQUENCE</scope>
    <source>
        <strain evidence="5">ChiGjej4B4-7305</strain>
    </source>
</reference>
<evidence type="ECO:0000256" key="3">
    <source>
        <dbReference type="ARBA" id="ARBA00023163"/>
    </source>
</evidence>
<dbReference type="InterPro" id="IPR028082">
    <property type="entry name" value="Peripla_BP_I"/>
</dbReference>
<gene>
    <name evidence="5" type="ORF">H9815_17305</name>
</gene>
<accession>A0A9D2J643</accession>
<keyword evidence="3" id="KW-0804">Transcription</keyword>
<organism evidence="5 6">
    <name type="scientific">Candidatus Ruania gallistercoris</name>
    <dbReference type="NCBI Taxonomy" id="2838746"/>
    <lineage>
        <taxon>Bacteria</taxon>
        <taxon>Bacillati</taxon>
        <taxon>Actinomycetota</taxon>
        <taxon>Actinomycetes</taxon>
        <taxon>Micrococcales</taxon>
        <taxon>Ruaniaceae</taxon>
        <taxon>Ruania</taxon>
    </lineage>
</organism>
<protein>
    <submittedName>
        <fullName evidence="5">LacI family transcriptional regulator</fullName>
    </submittedName>
</protein>
<dbReference type="AlphaFoldDB" id="A0A9D2J643"/>
<dbReference type="Proteomes" id="UP000824037">
    <property type="component" value="Unassembled WGS sequence"/>
</dbReference>
<dbReference type="Gene3D" id="3.40.50.2300">
    <property type="match status" value="2"/>
</dbReference>
<proteinExistence type="predicted"/>
<keyword evidence="2" id="KW-0238">DNA-binding</keyword>
<dbReference type="EMBL" id="DXBY01000300">
    <property type="protein sequence ID" value="HIZ37537.1"/>
    <property type="molecule type" value="Genomic_DNA"/>
</dbReference>
<feature type="non-terminal residue" evidence="5">
    <location>
        <position position="1"/>
    </location>
</feature>
<dbReference type="GO" id="GO:0003700">
    <property type="term" value="F:DNA-binding transcription factor activity"/>
    <property type="evidence" value="ECO:0007669"/>
    <property type="project" value="TreeGrafter"/>
</dbReference>
<sequence length="308" mass="33122">VSAASRRKIEDAIRELNYRPSAIARSLTRGATLNIGLVIADIKNPFFPDLVASVQEVLEGRGYKVLLSSSGRDTGREVDIIRSMTEHRVDGLMLASVQGGVEELRFLERIGVPCVLASRDLPELIWDTVVVDNLRGAQLAVKHLRDLGHTRIGYVGSDPSVKPFADRLQGFKGATADLPETAIVLEGGMMEDGRRGTHELLSRSPRPTALHYANDQMALGGFVACEELALRVPWDVSIVGYDNISAGSLPGIGLTTVDSAAASVGAKAAAMLFERIGGLTNDDQPPRLRHEPTRLILRSSTAPVPEGS</sequence>
<comment type="caution">
    <text evidence="5">The sequence shown here is derived from an EMBL/GenBank/DDBJ whole genome shotgun (WGS) entry which is preliminary data.</text>
</comment>
<dbReference type="PANTHER" id="PTHR30146:SF109">
    <property type="entry name" value="HTH-TYPE TRANSCRIPTIONAL REGULATOR GALS"/>
    <property type="match status" value="1"/>
</dbReference>
<keyword evidence="1" id="KW-0805">Transcription regulation</keyword>
<evidence type="ECO:0000256" key="1">
    <source>
        <dbReference type="ARBA" id="ARBA00023015"/>
    </source>
</evidence>
<dbReference type="CDD" id="cd06267">
    <property type="entry name" value="PBP1_LacI_sugar_binding-like"/>
    <property type="match status" value="1"/>
</dbReference>
<dbReference type="SMART" id="SM00354">
    <property type="entry name" value="HTH_LACI"/>
    <property type="match status" value="1"/>
</dbReference>
<reference evidence="5" key="1">
    <citation type="journal article" date="2021" name="PeerJ">
        <title>Extensive microbial diversity within the chicken gut microbiome revealed by metagenomics and culture.</title>
        <authorList>
            <person name="Gilroy R."/>
            <person name="Ravi A."/>
            <person name="Getino M."/>
            <person name="Pursley I."/>
            <person name="Horton D.L."/>
            <person name="Alikhan N.F."/>
            <person name="Baker D."/>
            <person name="Gharbi K."/>
            <person name="Hall N."/>
            <person name="Watson M."/>
            <person name="Adriaenssens E.M."/>
            <person name="Foster-Nyarko E."/>
            <person name="Jarju S."/>
            <person name="Secka A."/>
            <person name="Antonio M."/>
            <person name="Oren A."/>
            <person name="Chaudhuri R.R."/>
            <person name="La Ragione R."/>
            <person name="Hildebrand F."/>
            <person name="Pallen M.J."/>
        </authorList>
    </citation>
    <scope>NUCLEOTIDE SEQUENCE</scope>
    <source>
        <strain evidence="5">ChiGjej4B4-7305</strain>
    </source>
</reference>
<dbReference type="GO" id="GO:0000976">
    <property type="term" value="F:transcription cis-regulatory region binding"/>
    <property type="evidence" value="ECO:0007669"/>
    <property type="project" value="TreeGrafter"/>
</dbReference>
<dbReference type="PANTHER" id="PTHR30146">
    <property type="entry name" value="LACI-RELATED TRANSCRIPTIONAL REPRESSOR"/>
    <property type="match status" value="1"/>
</dbReference>
<evidence type="ECO:0000313" key="6">
    <source>
        <dbReference type="Proteomes" id="UP000824037"/>
    </source>
</evidence>
<feature type="domain" description="HTH lacI-type" evidence="4">
    <location>
        <begin position="1"/>
        <end position="29"/>
    </location>
</feature>
<dbReference type="PROSITE" id="PS50932">
    <property type="entry name" value="HTH_LACI_2"/>
    <property type="match status" value="1"/>
</dbReference>
<name>A0A9D2J643_9MICO</name>
<dbReference type="Gene3D" id="1.10.260.40">
    <property type="entry name" value="lambda repressor-like DNA-binding domains"/>
    <property type="match status" value="1"/>
</dbReference>